<dbReference type="Proteomes" id="UP000215450">
    <property type="component" value="Unassembled WGS sequence"/>
</dbReference>
<dbReference type="EMBL" id="FXUV01000015">
    <property type="protein sequence ID" value="SMQ12103.1"/>
    <property type="molecule type" value="Genomic_DNA"/>
</dbReference>
<evidence type="ECO:0008006" key="5">
    <source>
        <dbReference type="Google" id="ProtNLM"/>
    </source>
</evidence>
<feature type="region of interest" description="Disordered" evidence="1">
    <location>
        <begin position="224"/>
        <end position="261"/>
    </location>
</feature>
<name>A0A238TA07_9NEIS</name>
<dbReference type="EMBL" id="FXUV02000017">
    <property type="protein sequence ID" value="SNB63129.1"/>
    <property type="molecule type" value="Genomic_DNA"/>
</dbReference>
<reference evidence="3" key="2">
    <citation type="submission" date="2017-06" db="EMBL/GenBank/DDBJ databases">
        <authorList>
            <person name="Kim H.J."/>
            <person name="Triplett B.A."/>
        </authorList>
    </citation>
    <scope>NUCLEOTIDE SEQUENCE [LARGE SCALE GENOMIC DNA]</scope>
    <source>
        <strain evidence="3">Kingella_eburonensis</strain>
    </source>
</reference>
<protein>
    <recommendedName>
        <fullName evidence="5">Bacteriophage replication protein O</fullName>
    </recommendedName>
</protein>
<evidence type="ECO:0000256" key="1">
    <source>
        <dbReference type="SAM" id="MobiDB-lite"/>
    </source>
</evidence>
<evidence type="ECO:0000313" key="3">
    <source>
        <dbReference type="EMBL" id="SNB63129.1"/>
    </source>
</evidence>
<evidence type="ECO:0000313" key="4">
    <source>
        <dbReference type="Proteomes" id="UP000215450"/>
    </source>
</evidence>
<sequence>MLTADIRQHLTPNFTAIYVEFFALCGQNSEAALVLANLFGWSEWLDNHRPKKQGWITKTAEDFANELKLTRHKYEKARECLLEMGLIEYKRAGVFGKMAYRLCREKLFELIYTKVRGMSQPEFQSAFHTDKDGYHVPRFIPLHEWNEFLKMRENKSKSKQPLGAEQKKQLIQQLTDLREQKFDLKHMMQKSLISGWAGFYRPDKSAPNHAPAPTSSVAEYKAFMKQKQQEAEQEQQQPKKPRDLNTAGRLDLLKNLGLSKK</sequence>
<dbReference type="RefSeq" id="WP_257874908.1">
    <property type="nucleotide sequence ID" value="NZ_FXUV02000017.1"/>
</dbReference>
<dbReference type="AlphaFoldDB" id="A0A238TA07"/>
<accession>A0A238TA07</accession>
<evidence type="ECO:0000313" key="2">
    <source>
        <dbReference type="EMBL" id="SMQ12103.1"/>
    </source>
</evidence>
<organism evidence="3 4">
    <name type="scientific">Kingella negevensis</name>
    <dbReference type="NCBI Taxonomy" id="1522312"/>
    <lineage>
        <taxon>Bacteria</taxon>
        <taxon>Pseudomonadati</taxon>
        <taxon>Pseudomonadota</taxon>
        <taxon>Betaproteobacteria</taxon>
        <taxon>Neisseriales</taxon>
        <taxon>Neisseriaceae</taxon>
        <taxon>Kingella</taxon>
    </lineage>
</organism>
<proteinExistence type="predicted"/>
<reference evidence="2" key="1">
    <citation type="submission" date="2017-05" db="EMBL/GenBank/DDBJ databases">
        <authorList>
            <person name="Song R."/>
            <person name="Chenine A.L."/>
            <person name="Ruprecht R.M."/>
        </authorList>
    </citation>
    <scope>NUCLEOTIDE SEQUENCE</scope>
    <source>
        <strain evidence="2">Kingella_eburonensis</strain>
    </source>
</reference>
<dbReference type="STRING" id="1522312.GCA_900177895_01548"/>
<reference evidence="4" key="3">
    <citation type="submission" date="2017-06" db="EMBL/GenBank/DDBJ databases">
        <authorList>
            <person name="Laurent S."/>
        </authorList>
    </citation>
    <scope>NUCLEOTIDE SEQUENCE [LARGE SCALE GENOMIC DNA]</scope>
</reference>
<gene>
    <name evidence="3" type="ORF">KEBURONENSIS_01036</name>
    <name evidence="2" type="ORF">KEBURONENSIS_01112</name>
</gene>
<keyword evidence="4" id="KW-1185">Reference proteome</keyword>